<dbReference type="STRING" id="28116.Bovatus_01499"/>
<gene>
    <name evidence="1" type="ORF">F3B85_14825</name>
    <name evidence="2" type="ORF">PO382_10800</name>
</gene>
<comment type="caution">
    <text evidence="1">The sequence shown here is derived from an EMBL/GenBank/DDBJ whole genome shotgun (WGS) entry which is preliminary data.</text>
</comment>
<accession>A0A139LMM5</accession>
<dbReference type="Pfam" id="PF14903">
    <property type="entry name" value="WG_beta_rep"/>
    <property type="match status" value="2"/>
</dbReference>
<evidence type="ECO:0000313" key="1">
    <source>
        <dbReference type="EMBL" id="KAA4535138.1"/>
    </source>
</evidence>
<evidence type="ECO:0000313" key="2">
    <source>
        <dbReference type="EMBL" id="MDC2742714.1"/>
    </source>
</evidence>
<dbReference type="EMBL" id="VWGP01000010">
    <property type="protein sequence ID" value="KAA4535138.1"/>
    <property type="molecule type" value="Genomic_DNA"/>
</dbReference>
<evidence type="ECO:0000313" key="3">
    <source>
        <dbReference type="Proteomes" id="UP000478493"/>
    </source>
</evidence>
<dbReference type="RefSeq" id="WP_008648679.1">
    <property type="nucleotide sequence ID" value="NZ_CABKQC010000003.1"/>
</dbReference>
<dbReference type="EMBL" id="JAQNZF010000011">
    <property type="protein sequence ID" value="MDC2742714.1"/>
    <property type="molecule type" value="Genomic_DNA"/>
</dbReference>
<reference evidence="2" key="2">
    <citation type="submission" date="2022-10" db="EMBL/GenBank/DDBJ databases">
        <title>Human gut microbiome strain richness.</title>
        <authorList>
            <person name="Chen-Liaw A."/>
        </authorList>
    </citation>
    <scope>NUCLEOTIDE SEQUENCE</scope>
    <source>
        <strain evidence="2">BSD2780120875st1_E1_BSD2780120875_150330</strain>
    </source>
</reference>
<reference evidence="1 3" key="1">
    <citation type="journal article" date="2019" name="Nat. Med.">
        <title>A library of human gut bacterial isolates paired with longitudinal multiomics data enables mechanistic microbiome research.</title>
        <authorList>
            <person name="Poyet M."/>
            <person name="Groussin M."/>
            <person name="Gibbons S.M."/>
            <person name="Avila-Pacheco J."/>
            <person name="Jiang X."/>
            <person name="Kearney S.M."/>
            <person name="Perrotta A.R."/>
            <person name="Berdy B."/>
            <person name="Zhao S."/>
            <person name="Lieberman T.D."/>
            <person name="Swanson P.K."/>
            <person name="Smith M."/>
            <person name="Roesemann S."/>
            <person name="Alexander J.E."/>
            <person name="Rich S.A."/>
            <person name="Livny J."/>
            <person name="Vlamakis H."/>
            <person name="Clish C."/>
            <person name="Bullock K."/>
            <person name="Deik A."/>
            <person name="Scott J."/>
            <person name="Pierce K.A."/>
            <person name="Xavier R.J."/>
            <person name="Alm E.J."/>
        </authorList>
    </citation>
    <scope>NUCLEOTIDE SEQUENCE [LARGE SCALE GENOMIC DNA]</scope>
    <source>
        <strain evidence="1 3">BIOML-A41</strain>
    </source>
</reference>
<sequence length="149" mass="17789">MKRQDKVGVVMKDGEQLIPCEYDSISSWWEYGPSAHYVVKDKKVGIIDYIGKVLLPTEYDSLDYVTKDVVIVTKDSKYGAVDINNRLVLPFEYDDIRFDIEEWCATGYEYIRYIYVRKDKRYYKYDRETPVMEVMLQKSIIDKIFKNYL</sequence>
<dbReference type="Proteomes" id="UP001219389">
    <property type="component" value="Unassembled WGS sequence"/>
</dbReference>
<dbReference type="Proteomes" id="UP000478493">
    <property type="component" value="Unassembled WGS sequence"/>
</dbReference>
<dbReference type="InterPro" id="IPR032774">
    <property type="entry name" value="WG_beta_rep"/>
</dbReference>
<organism evidence="1 3">
    <name type="scientific">Bacteroides ovatus</name>
    <dbReference type="NCBI Taxonomy" id="28116"/>
    <lineage>
        <taxon>Bacteria</taxon>
        <taxon>Pseudomonadati</taxon>
        <taxon>Bacteroidota</taxon>
        <taxon>Bacteroidia</taxon>
        <taxon>Bacteroidales</taxon>
        <taxon>Bacteroidaceae</taxon>
        <taxon>Bacteroides</taxon>
    </lineage>
</organism>
<proteinExistence type="predicted"/>
<name>A0A139LMM5_BACOV</name>
<protein>
    <submittedName>
        <fullName evidence="2">WG repeat-containing protein</fullName>
    </submittedName>
</protein>
<dbReference type="AlphaFoldDB" id="A0A139LMM5"/>